<evidence type="ECO:0000313" key="4">
    <source>
        <dbReference type="RefSeq" id="XP_010508569.1"/>
    </source>
</evidence>
<keyword evidence="3" id="KW-1185">Reference proteome</keyword>
<reference evidence="3" key="1">
    <citation type="journal article" date="2014" name="Nat. Commun.">
        <title>The emerging biofuel crop Camelina sativa retains a highly undifferentiated hexaploid genome structure.</title>
        <authorList>
            <person name="Kagale S."/>
            <person name="Koh C."/>
            <person name="Nixon J."/>
            <person name="Bollina V."/>
            <person name="Clarke W.E."/>
            <person name="Tuteja R."/>
            <person name="Spillane C."/>
            <person name="Robinson S.J."/>
            <person name="Links M.G."/>
            <person name="Clarke C."/>
            <person name="Higgins E.E."/>
            <person name="Huebert T."/>
            <person name="Sharpe A.G."/>
            <person name="Parkin I.A."/>
        </authorList>
    </citation>
    <scope>NUCLEOTIDE SEQUENCE [LARGE SCALE GENOMIC DNA]</scope>
    <source>
        <strain evidence="3">cv. DH55</strain>
    </source>
</reference>
<organism evidence="3 4">
    <name type="scientific">Camelina sativa</name>
    <name type="common">False flax</name>
    <name type="synonym">Myagrum sativum</name>
    <dbReference type="NCBI Taxonomy" id="90675"/>
    <lineage>
        <taxon>Eukaryota</taxon>
        <taxon>Viridiplantae</taxon>
        <taxon>Streptophyta</taxon>
        <taxon>Embryophyta</taxon>
        <taxon>Tracheophyta</taxon>
        <taxon>Spermatophyta</taxon>
        <taxon>Magnoliopsida</taxon>
        <taxon>eudicotyledons</taxon>
        <taxon>Gunneridae</taxon>
        <taxon>Pentapetalae</taxon>
        <taxon>rosids</taxon>
        <taxon>malvids</taxon>
        <taxon>Brassicales</taxon>
        <taxon>Brassicaceae</taxon>
        <taxon>Camelineae</taxon>
        <taxon>Camelina</taxon>
    </lineage>
</organism>
<evidence type="ECO:0000256" key="1">
    <source>
        <dbReference type="ARBA" id="ARBA00023054"/>
    </source>
</evidence>
<accession>A0ABM0Z053</accession>
<dbReference type="PANTHER" id="PTHR46236">
    <property type="entry name" value="TRAF-LIKE SUPERFAMILY PROTEIN"/>
    <property type="match status" value="1"/>
</dbReference>
<protein>
    <submittedName>
        <fullName evidence="4">MATH domain and coiled-coil domain-containing protein At2g42475-like</fullName>
    </submittedName>
</protein>
<proteinExistence type="predicted"/>
<evidence type="ECO:0000313" key="3">
    <source>
        <dbReference type="Proteomes" id="UP000694864"/>
    </source>
</evidence>
<dbReference type="Gene3D" id="2.60.210.10">
    <property type="entry name" value="Apoptosis, Tumor Necrosis Factor Receptor Associated Protein 2, Chain A"/>
    <property type="match status" value="1"/>
</dbReference>
<dbReference type="RefSeq" id="XP_010508569.1">
    <property type="nucleotide sequence ID" value="XM_010510267.2"/>
</dbReference>
<feature type="domain" description="MATH" evidence="2">
    <location>
        <begin position="15"/>
        <end position="139"/>
    </location>
</feature>
<dbReference type="GeneID" id="104785124"/>
<dbReference type="InterPro" id="IPR050804">
    <property type="entry name" value="MCC"/>
</dbReference>
<dbReference type="Pfam" id="PF22486">
    <property type="entry name" value="MATH_2"/>
    <property type="match status" value="1"/>
</dbReference>
<dbReference type="InterPro" id="IPR002083">
    <property type="entry name" value="MATH/TRAF_dom"/>
</dbReference>
<gene>
    <name evidence="4" type="primary">LOC104785124</name>
</gene>
<keyword evidence="1" id="KW-0175">Coiled coil</keyword>
<dbReference type="SUPFAM" id="SSF49599">
    <property type="entry name" value="TRAF domain-like"/>
    <property type="match status" value="1"/>
</dbReference>
<dbReference type="PANTHER" id="PTHR46236:SF12">
    <property type="entry name" value="MATH DOMAIN-CONTAINING PROTEIN"/>
    <property type="match status" value="1"/>
</dbReference>
<dbReference type="Proteomes" id="UP000694864">
    <property type="component" value="Chromosome 5"/>
</dbReference>
<name>A0ABM0Z053_CAMSA</name>
<evidence type="ECO:0000259" key="2">
    <source>
        <dbReference type="PROSITE" id="PS50144"/>
    </source>
</evidence>
<dbReference type="InterPro" id="IPR008974">
    <property type="entry name" value="TRAF-like"/>
</dbReference>
<reference evidence="4" key="2">
    <citation type="submission" date="2025-08" db="UniProtKB">
        <authorList>
            <consortium name="RefSeq"/>
        </authorList>
    </citation>
    <scope>IDENTIFICATION</scope>
    <source>
        <tissue evidence="4">Leaf</tissue>
    </source>
</reference>
<sequence>MGNEMSVSDLGEQLETSYTFMIDNFSHRKASIRSPTFLSGQCEWYVEVYPQKNKYDNSVWLCLAVENPYSSSIYYGWKRRANFRFIILNQFGKVVYKTIDTSTLFSGHKPAEGVGILPLSMLKGMGGLENDKLIVKVEVKVVEVAYLTGREMSEVETFEVPLTQVQTVSKISKSTRTLQ</sequence>
<dbReference type="PROSITE" id="PS50144">
    <property type="entry name" value="MATH"/>
    <property type="match status" value="1"/>
</dbReference>
<dbReference type="CDD" id="cd00121">
    <property type="entry name" value="MATH"/>
    <property type="match status" value="1"/>
</dbReference>